<dbReference type="InterPro" id="IPR045269">
    <property type="entry name" value="Atg1-like"/>
</dbReference>
<dbReference type="GO" id="GO:0000407">
    <property type="term" value="C:phagophore assembly site"/>
    <property type="evidence" value="ECO:0007669"/>
    <property type="project" value="TreeGrafter"/>
</dbReference>
<dbReference type="PROSITE" id="PS50011">
    <property type="entry name" value="PROTEIN_KINASE_DOM"/>
    <property type="match status" value="1"/>
</dbReference>
<dbReference type="SMART" id="SM00220">
    <property type="entry name" value="S_TKc"/>
    <property type="match status" value="1"/>
</dbReference>
<feature type="coiled-coil region" evidence="5">
    <location>
        <begin position="908"/>
        <end position="1000"/>
    </location>
</feature>
<keyword evidence="8" id="KW-1185">Reference proteome</keyword>
<feature type="coiled-coil region" evidence="5">
    <location>
        <begin position="412"/>
        <end position="489"/>
    </location>
</feature>
<keyword evidence="1" id="KW-0808">Transferase</keyword>
<evidence type="ECO:0000313" key="7">
    <source>
        <dbReference type="EMBL" id="CAD8194980.1"/>
    </source>
</evidence>
<feature type="coiled-coil region" evidence="5">
    <location>
        <begin position="1078"/>
        <end position="1129"/>
    </location>
</feature>
<dbReference type="GO" id="GO:0005829">
    <property type="term" value="C:cytosol"/>
    <property type="evidence" value="ECO:0007669"/>
    <property type="project" value="TreeGrafter"/>
</dbReference>
<dbReference type="PROSITE" id="PS00108">
    <property type="entry name" value="PROTEIN_KINASE_ST"/>
    <property type="match status" value="1"/>
</dbReference>
<dbReference type="InterPro" id="IPR000719">
    <property type="entry name" value="Prot_kinase_dom"/>
</dbReference>
<organism evidence="7 8">
    <name type="scientific">Paramecium octaurelia</name>
    <dbReference type="NCBI Taxonomy" id="43137"/>
    <lineage>
        <taxon>Eukaryota</taxon>
        <taxon>Sar</taxon>
        <taxon>Alveolata</taxon>
        <taxon>Ciliophora</taxon>
        <taxon>Intramacronucleata</taxon>
        <taxon>Oligohymenophorea</taxon>
        <taxon>Peniculida</taxon>
        <taxon>Parameciidae</taxon>
        <taxon>Paramecium</taxon>
    </lineage>
</organism>
<evidence type="ECO:0000256" key="5">
    <source>
        <dbReference type="SAM" id="Coils"/>
    </source>
</evidence>
<keyword evidence="3" id="KW-0418">Kinase</keyword>
<gene>
    <name evidence="7" type="ORF">POCTA_138.1.T1080049</name>
</gene>
<dbReference type="OrthoDB" id="312106at2759"/>
<evidence type="ECO:0000256" key="2">
    <source>
        <dbReference type="ARBA" id="ARBA00022741"/>
    </source>
</evidence>
<keyword evidence="5" id="KW-0175">Coiled coil</keyword>
<evidence type="ECO:0000256" key="4">
    <source>
        <dbReference type="ARBA" id="ARBA00022840"/>
    </source>
</evidence>
<feature type="coiled-coil region" evidence="5">
    <location>
        <begin position="320"/>
        <end position="388"/>
    </location>
</feature>
<protein>
    <recommendedName>
        <fullName evidence="6">Protein kinase domain-containing protein</fullName>
    </recommendedName>
</protein>
<dbReference type="GO" id="GO:0000045">
    <property type="term" value="P:autophagosome assembly"/>
    <property type="evidence" value="ECO:0007669"/>
    <property type="project" value="TreeGrafter"/>
</dbReference>
<evidence type="ECO:0000256" key="3">
    <source>
        <dbReference type="ARBA" id="ARBA00022777"/>
    </source>
</evidence>
<dbReference type="GO" id="GO:0016020">
    <property type="term" value="C:membrane"/>
    <property type="evidence" value="ECO:0007669"/>
    <property type="project" value="TreeGrafter"/>
</dbReference>
<dbReference type="PANTHER" id="PTHR24348">
    <property type="entry name" value="SERINE/THREONINE-PROTEIN KINASE UNC-51-RELATED"/>
    <property type="match status" value="1"/>
</dbReference>
<dbReference type="GO" id="GO:0004674">
    <property type="term" value="F:protein serine/threonine kinase activity"/>
    <property type="evidence" value="ECO:0007669"/>
    <property type="project" value="InterPro"/>
</dbReference>
<evidence type="ECO:0000256" key="1">
    <source>
        <dbReference type="ARBA" id="ARBA00022679"/>
    </source>
</evidence>
<dbReference type="EMBL" id="CAJJDP010000108">
    <property type="protein sequence ID" value="CAD8194980.1"/>
    <property type="molecule type" value="Genomic_DNA"/>
</dbReference>
<dbReference type="Proteomes" id="UP000683925">
    <property type="component" value="Unassembled WGS sequence"/>
</dbReference>
<evidence type="ECO:0000313" key="8">
    <source>
        <dbReference type="Proteomes" id="UP000683925"/>
    </source>
</evidence>
<dbReference type="Pfam" id="PF00069">
    <property type="entry name" value="Pkinase"/>
    <property type="match status" value="1"/>
</dbReference>
<keyword evidence="2" id="KW-0547">Nucleotide-binding</keyword>
<feature type="coiled-coil region" evidence="5">
    <location>
        <begin position="1197"/>
        <end position="1277"/>
    </location>
</feature>
<accession>A0A8S1X2V2</accession>
<dbReference type="InterPro" id="IPR008271">
    <property type="entry name" value="Ser/Thr_kinase_AS"/>
</dbReference>
<dbReference type="GO" id="GO:0010506">
    <property type="term" value="P:regulation of autophagy"/>
    <property type="evidence" value="ECO:0007669"/>
    <property type="project" value="InterPro"/>
</dbReference>
<feature type="coiled-coil region" evidence="5">
    <location>
        <begin position="652"/>
        <end position="744"/>
    </location>
</feature>
<reference evidence="7" key="1">
    <citation type="submission" date="2021-01" db="EMBL/GenBank/DDBJ databases">
        <authorList>
            <consortium name="Genoscope - CEA"/>
            <person name="William W."/>
        </authorList>
    </citation>
    <scope>NUCLEOTIDE SEQUENCE</scope>
</reference>
<comment type="caution">
    <text evidence="7">The sequence shown here is derived from an EMBL/GenBank/DDBJ whole genome shotgun (WGS) entry which is preliminary data.</text>
</comment>
<dbReference type="GO" id="GO:0005776">
    <property type="term" value="C:autophagosome"/>
    <property type="evidence" value="ECO:0007669"/>
    <property type="project" value="TreeGrafter"/>
</dbReference>
<keyword evidence="4" id="KW-0067">ATP-binding</keyword>
<sequence>MSGYILNQSLQQHNESANIILINGMKYEKINPPIGSGTEGIIYQGINVQTKQKVAIKESYRCDQNIINVHQTIFQKNCSHIIGILGFQQTNSQGLIVVMEYANGEFYKFMKQDEFNKMTYEEKNSLFIQMVKGVQQLHQMGLFHRDLKPENFVYIDGQNNKKTIKLIDFGFAKYISNKLRSTYKIGTPYYMAPEVMGTQGILYNKSVDIWSLGAIWYEVLVGQVFFKCNFQQNIQNLILNQKQKDIDLQIEQNQSIQQKEKLFIKKMLRKDHLSRVNLQDILAAYNQNGEQTFPIFKPLINEQEDKKIQEETRNQISINKEKFQEQFEGMRKDLERKIEQEIKAKYEKIKDDYKIDLETQIKQKQNEIKEQQEKTQKYEEDIQEITQLKIEQELSFQNQMEQFRKQKDDEYYSQIKKLKLEANQEKEQQIQEQAKELEENLRLEYERKYLLEYNEKVTQLEQKEQLQYQQQLQAKRQNLLNMVQLYQDTIQSFIDQLKLQLQSLMDLNVQGNQQEQLRSQINKEIEQNDSQITIMLQAQQEIKQLQSLEKLQEQEDKLVSEQKNSITKQLNVINKISEQVNAIEQQLRTTQQIENQKQEREQQLKKLKETYQTQINNSKQCIQSTTSNFNTIKEKMQIYQEIKFDFQEKVQIQYFIKSYEKIEQELEILRQKESNICKFEQIQQIIQYQSLICKLEDIQQTLSHLKIQTRNTIQSIQKIDQDFIDIQQNKIYDLEMQLDDYIEKFTYLSPNLKYKQVINQIITSVQEQNLQTNDLQLILNGKIFQEYQKFQQINDSIQKQLYYFWKQHNDITQQIYHDEQTQQRKEKRIKVFETAQTQLNNSIDKFTNLKKQFDNLFSNQHNIATSYQSMIKEKIEKIVLKISEYQNLFKRCQQSDINDSCRTSIIQIDELEQFQEKLQQQVDDETENLTKLYLLIQEEQQNSQYEKEIFKLNTQLQTLFMQFQKAKSSIKIECKSIEFLRKMNEKIIQLKETLEKESQYLKDNLELFGENKRLIEEKFSQLEKLNGSFKNQIKVLVAQLQKDSQKAGGELELLMNSVNEKSKEIKIIPMDTKLMETYEELQMQNLELSEEIIQINDKIFNSQLSLSQLNQLKEQIQKAISNLDDFKKKLPKHNEILEFNKTFLCNLESYTLYYALVNYIKQSHITKYYQRIKEFANRQIKKQINKSDYQKNFYQKYQSEKESNSTKEKEAQDLLQRYNNILFKGQFKMMIEEMEKDQQQMETIIEKLEIQIKQAFKTKLQGAIKNQEKIKELLKQETFKKRQFTQIIEFNIISNSQNQY</sequence>
<evidence type="ECO:0000259" key="6">
    <source>
        <dbReference type="PROSITE" id="PS50011"/>
    </source>
</evidence>
<dbReference type="PANTHER" id="PTHR24348:SF22">
    <property type="entry name" value="NON-SPECIFIC SERINE_THREONINE PROTEIN KINASE"/>
    <property type="match status" value="1"/>
</dbReference>
<proteinExistence type="predicted"/>
<feature type="domain" description="Protein kinase" evidence="6">
    <location>
        <begin position="28"/>
        <end position="296"/>
    </location>
</feature>
<feature type="coiled-coil region" evidence="5">
    <location>
        <begin position="535"/>
        <end position="617"/>
    </location>
</feature>
<name>A0A8S1X2V2_PAROT</name>
<dbReference type="OMA" id="AIWYEVL"/>
<dbReference type="GO" id="GO:0005524">
    <property type="term" value="F:ATP binding"/>
    <property type="evidence" value="ECO:0007669"/>
    <property type="project" value="UniProtKB-KW"/>
</dbReference>